<protein>
    <recommendedName>
        <fullName evidence="1">ISXO2-like transposase domain-containing protein</fullName>
    </recommendedName>
</protein>
<dbReference type="Proteomes" id="UP000030655">
    <property type="component" value="Unassembled WGS sequence"/>
</dbReference>
<dbReference type="PANTHER" id="PTHR47163">
    <property type="entry name" value="DDE_TNP_IS1595 DOMAIN-CONTAINING PROTEIN"/>
    <property type="match status" value="1"/>
</dbReference>
<evidence type="ECO:0000313" key="2">
    <source>
        <dbReference type="EMBL" id="KCZ79720.1"/>
    </source>
</evidence>
<name>A0A059EXS6_9MICR</name>
<gene>
    <name evidence="2" type="ORF">H312_02891</name>
</gene>
<dbReference type="NCBIfam" id="NF033547">
    <property type="entry name" value="transpos_IS1595"/>
    <property type="match status" value="1"/>
</dbReference>
<dbReference type="AlphaFoldDB" id="A0A059EXS6"/>
<feature type="domain" description="ISXO2-like transposase" evidence="1">
    <location>
        <begin position="59"/>
        <end position="201"/>
    </location>
</feature>
<dbReference type="VEuPathDB" id="MicrosporidiaDB:H312_02891"/>
<organism evidence="2 3">
    <name type="scientific">Anncaliia algerae PRA339</name>
    <dbReference type="NCBI Taxonomy" id="1288291"/>
    <lineage>
        <taxon>Eukaryota</taxon>
        <taxon>Fungi</taxon>
        <taxon>Fungi incertae sedis</taxon>
        <taxon>Microsporidia</taxon>
        <taxon>Tubulinosematoidea</taxon>
        <taxon>Tubulinosematidae</taxon>
        <taxon>Anncaliia</taxon>
    </lineage>
</organism>
<reference evidence="3" key="1">
    <citation type="submission" date="2013-02" db="EMBL/GenBank/DDBJ databases">
        <authorList>
            <consortium name="The Broad Institute Genome Sequencing Platform"/>
            <person name="Cuomo C."/>
            <person name="Becnel J."/>
            <person name="Sanscrainte N."/>
            <person name="Walker B."/>
            <person name="Young S.K."/>
            <person name="Zeng Q."/>
            <person name="Gargeya S."/>
            <person name="Fitzgerald M."/>
            <person name="Haas B."/>
            <person name="Abouelleil A."/>
            <person name="Alvarado L."/>
            <person name="Arachchi H.M."/>
            <person name="Berlin A.M."/>
            <person name="Chapman S.B."/>
            <person name="Dewar J."/>
            <person name="Goldberg J."/>
            <person name="Griggs A."/>
            <person name="Gujja S."/>
            <person name="Hansen M."/>
            <person name="Howarth C."/>
            <person name="Imamovic A."/>
            <person name="Larimer J."/>
            <person name="McCowan C."/>
            <person name="Murphy C."/>
            <person name="Neiman D."/>
            <person name="Pearson M."/>
            <person name="Priest M."/>
            <person name="Roberts A."/>
            <person name="Saif S."/>
            <person name="Shea T."/>
            <person name="Sisk P."/>
            <person name="Sykes S."/>
            <person name="Wortman J."/>
            <person name="Nusbaum C."/>
            <person name="Birren B."/>
        </authorList>
    </citation>
    <scope>NUCLEOTIDE SEQUENCE [LARGE SCALE GENOMIC DNA]</scope>
    <source>
        <strain evidence="3">PRA339</strain>
    </source>
</reference>
<dbReference type="InterPro" id="IPR024445">
    <property type="entry name" value="Tnp_ISXO2-like"/>
</dbReference>
<dbReference type="InterPro" id="IPR053164">
    <property type="entry name" value="IS1016-like_transposase"/>
</dbReference>
<dbReference type="EMBL" id="KK365236">
    <property type="protein sequence ID" value="KCZ79720.1"/>
    <property type="molecule type" value="Genomic_DNA"/>
</dbReference>
<dbReference type="OrthoDB" id="5598606at2759"/>
<keyword evidence="3" id="KW-1185">Reference proteome</keyword>
<dbReference type="SMART" id="SM01126">
    <property type="entry name" value="DDE_Tnp_IS1595"/>
    <property type="match status" value="1"/>
</dbReference>
<reference evidence="2 3" key="2">
    <citation type="submission" date="2014-03" db="EMBL/GenBank/DDBJ databases">
        <title>The Genome Sequence of Anncaliia algerae insect isolate PRA339.</title>
        <authorList>
            <consortium name="The Broad Institute Genome Sequencing Platform"/>
            <consortium name="The Broad Institute Genome Sequencing Center for Infectious Disease"/>
            <person name="Cuomo C."/>
            <person name="Becnel J."/>
            <person name="Sanscrainte N."/>
            <person name="Walker B."/>
            <person name="Young S.K."/>
            <person name="Zeng Q."/>
            <person name="Gargeya S."/>
            <person name="Fitzgerald M."/>
            <person name="Haas B."/>
            <person name="Abouelleil A."/>
            <person name="Alvarado L."/>
            <person name="Arachchi H.M."/>
            <person name="Berlin A.M."/>
            <person name="Chapman S.B."/>
            <person name="Dewar J."/>
            <person name="Goldberg J."/>
            <person name="Griggs A."/>
            <person name="Gujja S."/>
            <person name="Hansen M."/>
            <person name="Howarth C."/>
            <person name="Imamovic A."/>
            <person name="Larimer J."/>
            <person name="McCowan C."/>
            <person name="Murphy C."/>
            <person name="Neiman D."/>
            <person name="Pearson M."/>
            <person name="Priest M."/>
            <person name="Roberts A."/>
            <person name="Saif S."/>
            <person name="Shea T."/>
            <person name="Sisk P."/>
            <person name="Sykes S."/>
            <person name="Wortman J."/>
            <person name="Nusbaum C."/>
            <person name="Birren B."/>
        </authorList>
    </citation>
    <scope>NUCLEOTIDE SEQUENCE [LARGE SCALE GENOMIC DNA]</scope>
    <source>
        <strain evidence="2 3">PRA339</strain>
    </source>
</reference>
<dbReference type="PANTHER" id="PTHR47163:SF2">
    <property type="entry name" value="SI:DKEY-17M8.2"/>
    <property type="match status" value="1"/>
</dbReference>
<evidence type="ECO:0000313" key="3">
    <source>
        <dbReference type="Proteomes" id="UP000030655"/>
    </source>
</evidence>
<dbReference type="Pfam" id="PF12762">
    <property type="entry name" value="DDE_Tnp_IS1595"/>
    <property type="match status" value="1"/>
</dbReference>
<proteinExistence type="predicted"/>
<dbReference type="HOGENOM" id="CLU_044348_0_0_1"/>
<dbReference type="STRING" id="1288291.A0A059EXS6"/>
<accession>A0A059EXS6</accession>
<sequence>MQDCKLPANKVLEFFYYFLCKCSFSSIKLITGLSTQTTSRLMSKAYEIIAKGIDESDTKIGGSGNIVQLDESKFGKRKYNKGHAVEGVWLFGGVEETVERKFFAISVPNRNSETLTRLILKHVLPGSIIATDGWKGYNTIKKDQNLTHETINHSIEFVNSAGFHSNTIEGTWSGLKSLIPIRMRVKEKVDFKVFEFIWRRKYENFDLWEVFIESLKNY</sequence>
<evidence type="ECO:0000259" key="1">
    <source>
        <dbReference type="SMART" id="SM01126"/>
    </source>
</evidence>